<keyword evidence="2" id="KW-1185">Reference proteome</keyword>
<reference evidence="1" key="2">
    <citation type="submission" date="2020-11" db="EMBL/GenBank/DDBJ databases">
        <authorList>
            <person name="McCartney M.A."/>
            <person name="Auch B."/>
            <person name="Kono T."/>
            <person name="Mallez S."/>
            <person name="Becker A."/>
            <person name="Gohl D.M."/>
            <person name="Silverstein K.A.T."/>
            <person name="Koren S."/>
            <person name="Bechman K.B."/>
            <person name="Herman A."/>
            <person name="Abrahante J.E."/>
            <person name="Garbe J."/>
        </authorList>
    </citation>
    <scope>NUCLEOTIDE SEQUENCE</scope>
    <source>
        <strain evidence="1">Duluth1</strain>
        <tissue evidence="1">Whole animal</tissue>
    </source>
</reference>
<gene>
    <name evidence="1" type="ORF">DPMN_086883</name>
</gene>
<dbReference type="Proteomes" id="UP000828390">
    <property type="component" value="Unassembled WGS sequence"/>
</dbReference>
<sequence length="162" mass="18783">MYLPIRAQLHKNTLNLYYSIIQTPGTVEYKVAKTLLAMILPTDHSFFSSIRRLHTYNLPTAYQLFESPPSKDVWKAKLNSAVDQHTIATWWEEIQEKPSLRYINTDVLSVGKTHHLYTYVRPNRIDILRAETKAKLLTGTYILQANMLTLISQVLHPMLTKI</sequence>
<comment type="caution">
    <text evidence="1">The sequence shown here is derived from an EMBL/GenBank/DDBJ whole genome shotgun (WGS) entry which is preliminary data.</text>
</comment>
<reference evidence="1" key="1">
    <citation type="journal article" date="2019" name="bioRxiv">
        <title>The Genome of the Zebra Mussel, Dreissena polymorpha: A Resource for Invasive Species Research.</title>
        <authorList>
            <person name="McCartney M.A."/>
            <person name="Auch B."/>
            <person name="Kono T."/>
            <person name="Mallez S."/>
            <person name="Zhang Y."/>
            <person name="Obille A."/>
            <person name="Becker A."/>
            <person name="Abrahante J.E."/>
            <person name="Garbe J."/>
            <person name="Badalamenti J.P."/>
            <person name="Herman A."/>
            <person name="Mangelson H."/>
            <person name="Liachko I."/>
            <person name="Sullivan S."/>
            <person name="Sone E.D."/>
            <person name="Koren S."/>
            <person name="Silverstein K.A.T."/>
            <person name="Beckman K.B."/>
            <person name="Gohl D.M."/>
        </authorList>
    </citation>
    <scope>NUCLEOTIDE SEQUENCE</scope>
    <source>
        <strain evidence="1">Duluth1</strain>
        <tissue evidence="1">Whole animal</tissue>
    </source>
</reference>
<dbReference type="EMBL" id="JAIWYP010000003">
    <property type="protein sequence ID" value="KAH3844624.1"/>
    <property type="molecule type" value="Genomic_DNA"/>
</dbReference>
<organism evidence="1 2">
    <name type="scientific">Dreissena polymorpha</name>
    <name type="common">Zebra mussel</name>
    <name type="synonym">Mytilus polymorpha</name>
    <dbReference type="NCBI Taxonomy" id="45954"/>
    <lineage>
        <taxon>Eukaryota</taxon>
        <taxon>Metazoa</taxon>
        <taxon>Spiralia</taxon>
        <taxon>Lophotrochozoa</taxon>
        <taxon>Mollusca</taxon>
        <taxon>Bivalvia</taxon>
        <taxon>Autobranchia</taxon>
        <taxon>Heteroconchia</taxon>
        <taxon>Euheterodonta</taxon>
        <taxon>Imparidentia</taxon>
        <taxon>Neoheterodontei</taxon>
        <taxon>Myida</taxon>
        <taxon>Dreissenoidea</taxon>
        <taxon>Dreissenidae</taxon>
        <taxon>Dreissena</taxon>
    </lineage>
</organism>
<accession>A0A9D4KS80</accession>
<proteinExistence type="predicted"/>
<evidence type="ECO:0000313" key="1">
    <source>
        <dbReference type="EMBL" id="KAH3844624.1"/>
    </source>
</evidence>
<protein>
    <submittedName>
        <fullName evidence="1">Uncharacterized protein</fullName>
    </submittedName>
</protein>
<dbReference type="AlphaFoldDB" id="A0A9D4KS80"/>
<evidence type="ECO:0000313" key="2">
    <source>
        <dbReference type="Proteomes" id="UP000828390"/>
    </source>
</evidence>
<name>A0A9D4KS80_DREPO</name>